<name>A0A1I6G564_9RHOB</name>
<protein>
    <submittedName>
        <fullName evidence="2">Uncharacterized protein</fullName>
    </submittedName>
</protein>
<feature type="transmembrane region" description="Helical" evidence="1">
    <location>
        <begin position="20"/>
        <end position="42"/>
    </location>
</feature>
<accession>A0A1I6G564</accession>
<gene>
    <name evidence="2" type="ORF">SAMN04488002_0897</name>
</gene>
<reference evidence="3" key="1">
    <citation type="submission" date="2016-10" db="EMBL/GenBank/DDBJ databases">
        <authorList>
            <person name="Varghese N."/>
            <person name="Submissions S."/>
        </authorList>
    </citation>
    <scope>NUCLEOTIDE SEQUENCE [LARGE SCALE GENOMIC DNA]</scope>
    <source>
        <strain evidence="3">DSM 26921</strain>
    </source>
</reference>
<keyword evidence="1" id="KW-0472">Membrane</keyword>
<evidence type="ECO:0000313" key="3">
    <source>
        <dbReference type="Proteomes" id="UP000199658"/>
    </source>
</evidence>
<keyword evidence="1" id="KW-0812">Transmembrane</keyword>
<proteinExistence type="predicted"/>
<sequence>MRVAGDRNPITDETPHKSLHFSYVVILLTGNLGLFTVGARLAPLIEAPMAHRMGMGGKYLALLCDH</sequence>
<organism evidence="2 3">
    <name type="scientific">Litoreibacter janthinus</name>
    <dbReference type="NCBI Taxonomy" id="670154"/>
    <lineage>
        <taxon>Bacteria</taxon>
        <taxon>Pseudomonadati</taxon>
        <taxon>Pseudomonadota</taxon>
        <taxon>Alphaproteobacteria</taxon>
        <taxon>Rhodobacterales</taxon>
        <taxon>Roseobacteraceae</taxon>
        <taxon>Litoreibacter</taxon>
    </lineage>
</organism>
<dbReference type="STRING" id="670154.SAMN04488002_0897"/>
<keyword evidence="3" id="KW-1185">Reference proteome</keyword>
<keyword evidence="1" id="KW-1133">Transmembrane helix</keyword>
<evidence type="ECO:0000313" key="2">
    <source>
        <dbReference type="EMBL" id="SFR37177.1"/>
    </source>
</evidence>
<dbReference type="AlphaFoldDB" id="A0A1I6G564"/>
<dbReference type="Proteomes" id="UP000199658">
    <property type="component" value="Unassembled WGS sequence"/>
</dbReference>
<evidence type="ECO:0000256" key="1">
    <source>
        <dbReference type="SAM" id="Phobius"/>
    </source>
</evidence>
<dbReference type="EMBL" id="FOYO01000001">
    <property type="protein sequence ID" value="SFR37177.1"/>
    <property type="molecule type" value="Genomic_DNA"/>
</dbReference>